<dbReference type="AlphaFoldDB" id="A0A1H2U8M3"/>
<dbReference type="EMBL" id="FNON01000001">
    <property type="protein sequence ID" value="SDW52228.1"/>
    <property type="molecule type" value="Genomic_DNA"/>
</dbReference>
<dbReference type="GO" id="GO:0004180">
    <property type="term" value="F:carboxypeptidase activity"/>
    <property type="evidence" value="ECO:0007669"/>
    <property type="project" value="UniProtKB-KW"/>
</dbReference>
<evidence type="ECO:0000313" key="2">
    <source>
        <dbReference type="EMBL" id="SDW52228.1"/>
    </source>
</evidence>
<sequence length="269" mass="29315">MFHDLDATLSAMLGDAAAPEELRNAHVSFESPDRSYSPAQKTVNLFLHEVAEDRALRDDSRMLERVDNVYRTRSPLLRVSCIYLATAWSAETAALKAREEHRLLGLALLWLAKFPVIEDRFLQGGLAGQPYPLSTVVARTAEGQSMGHFWSALGIAPRPAFSVSVTIAMTLAQPEEQFRAVEGFRLESMSAERPVLAGRVLDQALAPVAGASVTVVERGTRVVSDARGLFTVADLDFGGYTLRVQAAGHTQDVPVVYAKDSQVHNVVLA</sequence>
<keyword evidence="2" id="KW-0645">Protease</keyword>
<dbReference type="Pfam" id="PF14065">
    <property type="entry name" value="Pvc16_N"/>
    <property type="match status" value="1"/>
</dbReference>
<dbReference type="Pfam" id="PF13620">
    <property type="entry name" value="CarboxypepD_reg"/>
    <property type="match status" value="1"/>
</dbReference>
<proteinExistence type="predicted"/>
<dbReference type="InterPro" id="IPR008969">
    <property type="entry name" value="CarboxyPept-like_regulatory"/>
</dbReference>
<reference evidence="2 3" key="1">
    <citation type="submission" date="2016-10" db="EMBL/GenBank/DDBJ databases">
        <authorList>
            <person name="de Groot N.N."/>
        </authorList>
    </citation>
    <scope>NUCLEOTIDE SEQUENCE [LARGE SCALE GENOMIC DNA]</scope>
    <source>
        <strain evidence="2 3">CPCC 202699</strain>
    </source>
</reference>
<protein>
    <submittedName>
        <fullName evidence="2">Carboxypeptidase regulatory-like domain-containing protein</fullName>
    </submittedName>
</protein>
<organism evidence="2 3">
    <name type="scientific">Amycolatopsis xylanica</name>
    <dbReference type="NCBI Taxonomy" id="589385"/>
    <lineage>
        <taxon>Bacteria</taxon>
        <taxon>Bacillati</taxon>
        <taxon>Actinomycetota</taxon>
        <taxon>Actinomycetes</taxon>
        <taxon>Pseudonocardiales</taxon>
        <taxon>Pseudonocardiaceae</taxon>
        <taxon>Amycolatopsis</taxon>
    </lineage>
</organism>
<dbReference type="InterPro" id="IPR025351">
    <property type="entry name" value="Pvc16_N"/>
</dbReference>
<dbReference type="STRING" id="589385.SAMN05421504_101811"/>
<dbReference type="RefSeq" id="WP_091286672.1">
    <property type="nucleotide sequence ID" value="NZ_FNON01000001.1"/>
</dbReference>
<keyword evidence="2" id="KW-0378">Hydrolase</keyword>
<keyword evidence="3" id="KW-1185">Reference proteome</keyword>
<dbReference type="Gene3D" id="2.60.40.1120">
    <property type="entry name" value="Carboxypeptidase-like, regulatory domain"/>
    <property type="match status" value="1"/>
</dbReference>
<dbReference type="OrthoDB" id="5514409at2"/>
<accession>A0A1H2U8M3</accession>
<dbReference type="SUPFAM" id="SSF49464">
    <property type="entry name" value="Carboxypeptidase regulatory domain-like"/>
    <property type="match status" value="1"/>
</dbReference>
<dbReference type="Proteomes" id="UP000199515">
    <property type="component" value="Unassembled WGS sequence"/>
</dbReference>
<evidence type="ECO:0000259" key="1">
    <source>
        <dbReference type="Pfam" id="PF14065"/>
    </source>
</evidence>
<name>A0A1H2U8M3_9PSEU</name>
<evidence type="ECO:0000313" key="3">
    <source>
        <dbReference type="Proteomes" id="UP000199515"/>
    </source>
</evidence>
<keyword evidence="2" id="KW-0121">Carboxypeptidase</keyword>
<gene>
    <name evidence="2" type="ORF">SAMN05421504_101811</name>
</gene>
<feature type="domain" description="Pvc16 N-terminal" evidence="1">
    <location>
        <begin position="5"/>
        <end position="177"/>
    </location>
</feature>